<dbReference type="InParanoid" id="G4TF77"/>
<dbReference type="InterPro" id="IPR003162">
    <property type="entry name" value="TFIID-31"/>
</dbReference>
<dbReference type="InterPro" id="IPR039727">
    <property type="entry name" value="SE/Ars2"/>
</dbReference>
<organism evidence="9 10">
    <name type="scientific">Serendipita indica (strain DSM 11827)</name>
    <name type="common">Root endophyte fungus</name>
    <name type="synonym">Piriformospora indica</name>
    <dbReference type="NCBI Taxonomy" id="1109443"/>
    <lineage>
        <taxon>Eukaryota</taxon>
        <taxon>Fungi</taxon>
        <taxon>Dikarya</taxon>
        <taxon>Basidiomycota</taxon>
        <taxon>Agaricomycotina</taxon>
        <taxon>Agaricomycetes</taxon>
        <taxon>Sebacinales</taxon>
        <taxon>Serendipitaceae</taxon>
        <taxon>Serendipita</taxon>
    </lineage>
</organism>
<dbReference type="AlphaFoldDB" id="G4TF77"/>
<evidence type="ECO:0000256" key="1">
    <source>
        <dbReference type="ARBA" id="ARBA00004123"/>
    </source>
</evidence>
<dbReference type="eggNOG" id="KOG2295">
    <property type="taxonomic scope" value="Eukaryota"/>
</dbReference>
<dbReference type="STRING" id="1109443.G4TF77"/>
<dbReference type="FunCoup" id="G4TF77">
    <property type="interactions" value="18"/>
</dbReference>
<keyword evidence="5" id="KW-0694">RNA-binding</keyword>
<dbReference type="InterPro" id="IPR000504">
    <property type="entry name" value="RRM_dom"/>
</dbReference>
<comment type="similarity">
    <text evidence="2">Belongs to the ARS2 family.</text>
</comment>
<proteinExistence type="inferred from homology"/>
<dbReference type="OMA" id="PMANDSY"/>
<dbReference type="EMBL" id="CAFZ01000068">
    <property type="protein sequence ID" value="CCA69959.1"/>
    <property type="molecule type" value="Genomic_DNA"/>
</dbReference>
<reference evidence="9 10" key="1">
    <citation type="journal article" date="2011" name="PLoS Pathog.">
        <title>Endophytic Life Strategies Decoded by Genome and Transcriptome Analyses of the Mutualistic Root Symbiont Piriformospora indica.</title>
        <authorList>
            <person name="Zuccaro A."/>
            <person name="Lahrmann U."/>
            <person name="Guldener U."/>
            <person name="Langen G."/>
            <person name="Pfiffi S."/>
            <person name="Biedenkopf D."/>
            <person name="Wong P."/>
            <person name="Samans B."/>
            <person name="Grimm C."/>
            <person name="Basiewicz M."/>
            <person name="Murat C."/>
            <person name="Martin F."/>
            <person name="Kogel K.H."/>
        </authorList>
    </citation>
    <scope>NUCLEOTIDE SEQUENCE [LARGE SCALE GENOMIC DNA]</scope>
    <source>
        <strain evidence="9 10">DSM 11827</strain>
    </source>
</reference>
<evidence type="ECO:0000259" key="8">
    <source>
        <dbReference type="PROSITE" id="PS50157"/>
    </source>
</evidence>
<feature type="compositionally biased region" description="Basic and acidic residues" evidence="6">
    <location>
        <begin position="89"/>
        <end position="100"/>
    </location>
</feature>
<dbReference type="CDD" id="cd07979">
    <property type="entry name" value="HFD_TAF9"/>
    <property type="match status" value="1"/>
</dbReference>
<evidence type="ECO:0000256" key="5">
    <source>
        <dbReference type="PROSITE-ProRule" id="PRU00176"/>
    </source>
</evidence>
<dbReference type="InterPro" id="IPR013087">
    <property type="entry name" value="Znf_C2H2_type"/>
</dbReference>
<dbReference type="InterPro" id="IPR035979">
    <property type="entry name" value="RBD_domain_sf"/>
</dbReference>
<protein>
    <recommendedName>
        <fullName evidence="11">C2H2-type domain-containing protein</fullName>
    </recommendedName>
</protein>
<feature type="domain" description="C2H2-type" evidence="8">
    <location>
        <begin position="599"/>
        <end position="622"/>
    </location>
</feature>
<keyword evidence="4" id="KW-0862">Zinc</keyword>
<comment type="subcellular location">
    <subcellularLocation>
        <location evidence="1">Nucleus</location>
    </subcellularLocation>
</comment>
<evidence type="ECO:0000313" key="10">
    <source>
        <dbReference type="Proteomes" id="UP000007148"/>
    </source>
</evidence>
<dbReference type="PROSITE" id="PS50157">
    <property type="entry name" value="ZINC_FINGER_C2H2_2"/>
    <property type="match status" value="1"/>
</dbReference>
<dbReference type="InterPro" id="IPR007042">
    <property type="entry name" value="SERRATE/Ars2_C"/>
</dbReference>
<evidence type="ECO:0000256" key="6">
    <source>
        <dbReference type="SAM" id="MobiDB-lite"/>
    </source>
</evidence>
<feature type="compositionally biased region" description="Basic and acidic residues" evidence="6">
    <location>
        <begin position="435"/>
        <end position="453"/>
    </location>
</feature>
<evidence type="ECO:0000256" key="3">
    <source>
        <dbReference type="ARBA" id="ARBA00023242"/>
    </source>
</evidence>
<evidence type="ECO:0000256" key="4">
    <source>
        <dbReference type="PROSITE-ProRule" id="PRU00042"/>
    </source>
</evidence>
<dbReference type="InterPro" id="IPR012677">
    <property type="entry name" value="Nucleotide-bd_a/b_plait_sf"/>
</dbReference>
<dbReference type="CDD" id="cd00590">
    <property type="entry name" value="RRM_SF"/>
    <property type="match status" value="1"/>
</dbReference>
<keyword evidence="3" id="KW-0539">Nucleus</keyword>
<comment type="caution">
    <text evidence="9">The sequence shown here is derived from an EMBL/GenBank/DDBJ whole genome shotgun (WGS) entry which is preliminary data.</text>
</comment>
<accession>G4TF77</accession>
<dbReference type="Pfam" id="PF04959">
    <property type="entry name" value="ARS2"/>
    <property type="match status" value="1"/>
</dbReference>
<dbReference type="PROSITE" id="PS00028">
    <property type="entry name" value="ZINC_FINGER_C2H2_1"/>
    <property type="match status" value="1"/>
</dbReference>
<dbReference type="PANTHER" id="PTHR13165:SF0">
    <property type="entry name" value="SERRATE RNA EFFECTOR MOLECULE HOMOLOG"/>
    <property type="match status" value="1"/>
</dbReference>
<feature type="compositionally biased region" description="Basic and acidic residues" evidence="6">
    <location>
        <begin position="661"/>
        <end position="671"/>
    </location>
</feature>
<dbReference type="PANTHER" id="PTHR13165">
    <property type="entry name" value="ARSENITE-RESISTANCE PROTEIN 2"/>
    <property type="match status" value="1"/>
</dbReference>
<evidence type="ECO:0000313" key="9">
    <source>
        <dbReference type="EMBL" id="CCA69959.1"/>
    </source>
</evidence>
<feature type="compositionally biased region" description="Basic and acidic residues" evidence="6">
    <location>
        <begin position="934"/>
        <end position="944"/>
    </location>
</feature>
<dbReference type="SUPFAM" id="SSF54928">
    <property type="entry name" value="RNA-binding domain, RBD"/>
    <property type="match status" value="1"/>
</dbReference>
<evidence type="ECO:0000256" key="2">
    <source>
        <dbReference type="ARBA" id="ARBA00005407"/>
    </source>
</evidence>
<dbReference type="Proteomes" id="UP000007148">
    <property type="component" value="Unassembled WGS sequence"/>
</dbReference>
<keyword evidence="4" id="KW-0479">Metal-binding</keyword>
<dbReference type="Pfam" id="PF02291">
    <property type="entry name" value="TFIID-31kDa"/>
    <property type="match status" value="1"/>
</dbReference>
<sequence length="950" mass="108997">MSWDGQDRYGRGSPPRDERRRDSRYGEPTYGSYEDSVRDWEEQERLRQWDEYERARMDWERRVNEYKGGDGHRNGYYSGGKRPRSPSPYERDARPRRDSYDQYGRGGRSRYEDGRRSPRRRYSPDNRYRRDSNLPNPMDQDKLVPYRSFLEWYRDAAPDRFFEDEAVTRDNPSDRKVGLKARYDEFRADFQAKQVHTLFEKHHKAAWFLEKYDPSEKYADLRFRVRKQGWNGALDQFISELEDGKFDYIFNVGSSNPNELKPDVKPSEATSSAEKPVKTEDDEDDGDDDAEGKEGDGDDVIIPHKGHQVMIKSIPPEIGRLELEPLVDKLSGVASLALGEPVARRNYYRSAWIEFDTEQAARDAMEFLSGQEVDNFKLRVTMIRSPLIAKIKRTSVLVSSERRLEEDLHTIKRLVALLEKESHMLANYKPLSQRSTDDTGGDVKMESPVKESTGDDEQTIHRGAKAVEARLERLLPPPDSEEAKSQRLSMTVDLYLAYLRSAFFCCYYCAVIADRADELQRKCVSHIRTPFNEREMTEIMRNQKRSDREDHWFLLHDEKIEALVDRDSVDPTRFGGKNVEKELETKLKDQIRQEDENRFRCVTCGKMFKSTGYVCKHILNKHPELIGEEFMNHLRIYNNFALDPHRIQMPPRAPTGAPGRNGRDGGREDGRHKRRATIDTSENARRKSPPPDAKIDPRAGQRITYQDLDEVAGGEDVALIYSRQPLLNSAMSALLPEKPAAALPQSARAIALLLASTPSVVDAPPRVLQMLMEFAHRYTVQVLMDAQVFAEHAGRPGRIIMDDVTLAIQGKVGFEFGGRVPKEYLLAMAASVNEEPLPPVQEAFGIRLPPPEHCLVQPDFDLIPNAPPEEDPLYEEIEEEVTDDEEDIAENDEEDEDDVEMQEAATNGVRAENGMDIDADKEGSDLFDGDEDEGAAKDVRRPVNDDDDYD</sequence>
<dbReference type="Pfam" id="PF12066">
    <property type="entry name" value="SERRATE_Ars2_N"/>
    <property type="match status" value="1"/>
</dbReference>
<evidence type="ECO:0000259" key="7">
    <source>
        <dbReference type="PROSITE" id="PS50102"/>
    </source>
</evidence>
<evidence type="ECO:0008006" key="11">
    <source>
        <dbReference type="Google" id="ProtNLM"/>
    </source>
</evidence>
<gene>
    <name evidence="9" type="ORF">PIIN_03899</name>
</gene>
<dbReference type="GO" id="GO:0003723">
    <property type="term" value="F:RNA binding"/>
    <property type="evidence" value="ECO:0007669"/>
    <property type="project" value="UniProtKB-UniRule"/>
</dbReference>
<feature type="domain" description="RRM" evidence="7">
    <location>
        <begin position="307"/>
        <end position="385"/>
    </location>
</feature>
<feature type="compositionally biased region" description="Basic and acidic residues" evidence="6">
    <location>
        <begin position="109"/>
        <end position="132"/>
    </location>
</feature>
<dbReference type="InterPro" id="IPR009072">
    <property type="entry name" value="Histone-fold"/>
</dbReference>
<keyword evidence="10" id="KW-1185">Reference proteome</keyword>
<feature type="compositionally biased region" description="Basic and acidic residues" evidence="6">
    <location>
        <begin position="61"/>
        <end position="73"/>
    </location>
</feature>
<dbReference type="GO" id="GO:0008270">
    <property type="term" value="F:zinc ion binding"/>
    <property type="evidence" value="ECO:0007669"/>
    <property type="project" value="UniProtKB-KW"/>
</dbReference>
<dbReference type="GO" id="GO:0046982">
    <property type="term" value="F:protein heterodimerization activity"/>
    <property type="evidence" value="ECO:0007669"/>
    <property type="project" value="InterPro"/>
</dbReference>
<dbReference type="eggNOG" id="KOG3334">
    <property type="taxonomic scope" value="Eukaryota"/>
</dbReference>
<feature type="region of interest" description="Disordered" evidence="6">
    <location>
        <begin position="645"/>
        <end position="699"/>
    </location>
</feature>
<feature type="compositionally biased region" description="Acidic residues" evidence="6">
    <location>
        <begin position="280"/>
        <end position="299"/>
    </location>
</feature>
<keyword evidence="4" id="KW-0863">Zinc-finger</keyword>
<feature type="region of interest" description="Disordered" evidence="6">
    <location>
        <begin position="1"/>
        <end position="41"/>
    </location>
</feature>
<dbReference type="Gene3D" id="1.10.20.10">
    <property type="entry name" value="Histone, subunit A"/>
    <property type="match status" value="1"/>
</dbReference>
<dbReference type="GO" id="GO:0006352">
    <property type="term" value="P:DNA-templated transcription initiation"/>
    <property type="evidence" value="ECO:0007669"/>
    <property type="project" value="InterPro"/>
</dbReference>
<dbReference type="SUPFAM" id="SSF47113">
    <property type="entry name" value="Histone-fold"/>
    <property type="match status" value="1"/>
</dbReference>
<dbReference type="InterPro" id="IPR021933">
    <property type="entry name" value="SERRATE/Ars2_N"/>
</dbReference>
<feature type="region of interest" description="Disordered" evidence="6">
    <location>
        <begin position="431"/>
        <end position="459"/>
    </location>
</feature>
<dbReference type="OrthoDB" id="342064at2759"/>
<dbReference type="PROSITE" id="PS50102">
    <property type="entry name" value="RRM"/>
    <property type="match status" value="1"/>
</dbReference>
<dbReference type="GO" id="GO:0031047">
    <property type="term" value="P:regulatory ncRNA-mediated gene silencing"/>
    <property type="evidence" value="ECO:0007669"/>
    <property type="project" value="UniProtKB-ARBA"/>
</dbReference>
<dbReference type="Gene3D" id="3.30.70.330">
    <property type="match status" value="1"/>
</dbReference>
<name>G4TF77_SERID</name>
<feature type="compositionally biased region" description="Acidic residues" evidence="6">
    <location>
        <begin position="879"/>
        <end position="901"/>
    </location>
</feature>
<feature type="region of interest" description="Disordered" evidence="6">
    <location>
        <begin position="879"/>
        <end position="950"/>
    </location>
</feature>
<dbReference type="GO" id="GO:0016604">
    <property type="term" value="C:nuclear body"/>
    <property type="evidence" value="ECO:0007669"/>
    <property type="project" value="TreeGrafter"/>
</dbReference>
<feature type="compositionally biased region" description="Basic and acidic residues" evidence="6">
    <location>
        <begin position="1"/>
        <end position="25"/>
    </location>
</feature>
<feature type="region of interest" description="Disordered" evidence="6">
    <location>
        <begin position="61"/>
        <end position="140"/>
    </location>
</feature>
<feature type="region of interest" description="Disordered" evidence="6">
    <location>
        <begin position="257"/>
        <end position="302"/>
    </location>
</feature>
<dbReference type="HOGENOM" id="CLU_009652_1_0_1"/>